<gene>
    <name evidence="2" type="ORF">M407DRAFT_114890</name>
</gene>
<protein>
    <submittedName>
        <fullName evidence="2">Uncharacterized protein</fullName>
    </submittedName>
</protein>
<proteinExistence type="predicted"/>
<feature type="compositionally biased region" description="Basic residues" evidence="1">
    <location>
        <begin position="312"/>
        <end position="324"/>
    </location>
</feature>
<feature type="compositionally biased region" description="Polar residues" evidence="1">
    <location>
        <begin position="1"/>
        <end position="11"/>
    </location>
</feature>
<dbReference type="HOGENOM" id="CLU_683683_0_0_1"/>
<dbReference type="OrthoDB" id="2596605at2759"/>
<reference evidence="3" key="2">
    <citation type="submission" date="2015-01" db="EMBL/GenBank/DDBJ databases">
        <title>Evolutionary Origins and Diversification of the Mycorrhizal Mutualists.</title>
        <authorList>
            <consortium name="DOE Joint Genome Institute"/>
            <consortium name="Mycorrhizal Genomics Consortium"/>
            <person name="Kohler A."/>
            <person name="Kuo A."/>
            <person name="Nagy L.G."/>
            <person name="Floudas D."/>
            <person name="Copeland A."/>
            <person name="Barry K.W."/>
            <person name="Cichocki N."/>
            <person name="Veneault-Fourrey C."/>
            <person name="LaButti K."/>
            <person name="Lindquist E.A."/>
            <person name="Lipzen A."/>
            <person name="Lundell T."/>
            <person name="Morin E."/>
            <person name="Murat C."/>
            <person name="Riley R."/>
            <person name="Ohm R."/>
            <person name="Sun H."/>
            <person name="Tunlid A."/>
            <person name="Henrissat B."/>
            <person name="Grigoriev I.V."/>
            <person name="Hibbett D.S."/>
            <person name="Martin F."/>
        </authorList>
    </citation>
    <scope>NUCLEOTIDE SEQUENCE [LARGE SCALE GENOMIC DNA]</scope>
    <source>
        <strain evidence="3">MUT 4182</strain>
    </source>
</reference>
<feature type="region of interest" description="Disordered" evidence="1">
    <location>
        <begin position="173"/>
        <end position="403"/>
    </location>
</feature>
<sequence>MINFSSRTQLTPLRGNVGLPPSPTTSTIMRRDSMSKSYTAPSSLPSSYFNGAPSEAAPNSPSMSISGSPLASLNGSLPSLDHALPLLRDMKKLFKRCAALREVEWVGRGLWTLDTSCRSSSTAKTTSLANIKVDFQLPRSLSVTAYEEEYERKRIEEEAVKWEWSPSARDRVGQEWVGEAADETAKEREKLMAEKEKEKEGIAEQATNGRSPVRRRAPTLPSVVTTPPAPIPTQVPSALGTNGNHRRAATSSSNTRRSSAGSNTPTPNGFDQPTPRRAESQSSSSSTHSHHSQDNGNNASELSRPAPTGTNHKSKGSHGGRGRGRSASEGERRHRAPRNGGGNEGASRPTNGANGEHGEHRREGHGRGSHRKPGSSGRGHTAFIGAAHSKRAANGAPAHVAAS</sequence>
<evidence type="ECO:0000256" key="1">
    <source>
        <dbReference type="SAM" id="MobiDB-lite"/>
    </source>
</evidence>
<dbReference type="EMBL" id="KN823099">
    <property type="protein sequence ID" value="KIO22849.1"/>
    <property type="molecule type" value="Genomic_DNA"/>
</dbReference>
<feature type="compositionally biased region" description="Polar residues" evidence="1">
    <location>
        <begin position="234"/>
        <end position="243"/>
    </location>
</feature>
<organism evidence="2 3">
    <name type="scientific">Tulasnella calospora MUT 4182</name>
    <dbReference type="NCBI Taxonomy" id="1051891"/>
    <lineage>
        <taxon>Eukaryota</taxon>
        <taxon>Fungi</taxon>
        <taxon>Dikarya</taxon>
        <taxon>Basidiomycota</taxon>
        <taxon>Agaricomycotina</taxon>
        <taxon>Agaricomycetes</taxon>
        <taxon>Cantharellales</taxon>
        <taxon>Tulasnellaceae</taxon>
        <taxon>Tulasnella</taxon>
    </lineage>
</organism>
<feature type="compositionally biased region" description="Low complexity" evidence="1">
    <location>
        <begin position="249"/>
        <end position="264"/>
    </location>
</feature>
<name>A0A0C3QDJ7_9AGAM</name>
<dbReference type="AlphaFoldDB" id="A0A0C3QDJ7"/>
<feature type="region of interest" description="Disordered" evidence="1">
    <location>
        <begin position="1"/>
        <end position="39"/>
    </location>
</feature>
<keyword evidence="3" id="KW-1185">Reference proteome</keyword>
<reference evidence="2 3" key="1">
    <citation type="submission" date="2014-04" db="EMBL/GenBank/DDBJ databases">
        <authorList>
            <consortium name="DOE Joint Genome Institute"/>
            <person name="Kuo A."/>
            <person name="Girlanda M."/>
            <person name="Perotto S."/>
            <person name="Kohler A."/>
            <person name="Nagy L.G."/>
            <person name="Floudas D."/>
            <person name="Copeland A."/>
            <person name="Barry K.W."/>
            <person name="Cichocki N."/>
            <person name="Veneault-Fourrey C."/>
            <person name="LaButti K."/>
            <person name="Lindquist E.A."/>
            <person name="Lipzen A."/>
            <person name="Lundell T."/>
            <person name="Morin E."/>
            <person name="Murat C."/>
            <person name="Sun H."/>
            <person name="Tunlid A."/>
            <person name="Henrissat B."/>
            <person name="Grigoriev I.V."/>
            <person name="Hibbett D.S."/>
            <person name="Martin F."/>
            <person name="Nordberg H.P."/>
            <person name="Cantor M.N."/>
            <person name="Hua S.X."/>
        </authorList>
    </citation>
    <scope>NUCLEOTIDE SEQUENCE [LARGE SCALE GENOMIC DNA]</scope>
    <source>
        <strain evidence="2 3">MUT 4182</strain>
    </source>
</reference>
<evidence type="ECO:0000313" key="3">
    <source>
        <dbReference type="Proteomes" id="UP000054248"/>
    </source>
</evidence>
<accession>A0A0C3QDJ7</accession>
<feature type="compositionally biased region" description="Basic and acidic residues" evidence="1">
    <location>
        <begin position="183"/>
        <end position="202"/>
    </location>
</feature>
<dbReference type="STRING" id="1051891.A0A0C3QDJ7"/>
<feature type="compositionally biased region" description="Basic and acidic residues" evidence="1">
    <location>
        <begin position="356"/>
        <end position="366"/>
    </location>
</feature>
<evidence type="ECO:0000313" key="2">
    <source>
        <dbReference type="EMBL" id="KIO22849.1"/>
    </source>
</evidence>
<dbReference type="Proteomes" id="UP000054248">
    <property type="component" value="Unassembled WGS sequence"/>
</dbReference>